<dbReference type="EMBL" id="OZ020103">
    <property type="protein sequence ID" value="CAK9277057.1"/>
    <property type="molecule type" value="Genomic_DNA"/>
</dbReference>
<feature type="region of interest" description="Disordered" evidence="2">
    <location>
        <begin position="513"/>
        <end position="562"/>
    </location>
</feature>
<dbReference type="PANTHER" id="PTHR16151:SF2">
    <property type="entry name" value="HAUS AUGMIN-LIKE COMPLEX SUBUNIT 6"/>
    <property type="match status" value="1"/>
</dbReference>
<evidence type="ECO:0000313" key="4">
    <source>
        <dbReference type="EMBL" id="CAK9277057.1"/>
    </source>
</evidence>
<reference evidence="4" key="1">
    <citation type="submission" date="2024-02" db="EMBL/GenBank/DDBJ databases">
        <authorList>
            <consortium name="ELIXIR-Norway"/>
            <consortium name="Elixir Norway"/>
        </authorList>
    </citation>
    <scope>NUCLEOTIDE SEQUENCE</scope>
</reference>
<keyword evidence="5" id="KW-1185">Reference proteome</keyword>
<evidence type="ECO:0000256" key="2">
    <source>
        <dbReference type="SAM" id="MobiDB-lite"/>
    </source>
</evidence>
<dbReference type="InterPro" id="IPR026797">
    <property type="entry name" value="HAUS_6"/>
</dbReference>
<organism evidence="4 5">
    <name type="scientific">Sphagnum jensenii</name>
    <dbReference type="NCBI Taxonomy" id="128206"/>
    <lineage>
        <taxon>Eukaryota</taxon>
        <taxon>Viridiplantae</taxon>
        <taxon>Streptophyta</taxon>
        <taxon>Embryophyta</taxon>
        <taxon>Bryophyta</taxon>
        <taxon>Sphagnophytina</taxon>
        <taxon>Sphagnopsida</taxon>
        <taxon>Sphagnales</taxon>
        <taxon>Sphagnaceae</taxon>
        <taxon>Sphagnum</taxon>
    </lineage>
</organism>
<gene>
    <name evidence="4" type="ORF">CSSPJE1EN1_LOCUS22535</name>
</gene>
<feature type="coiled-coil region" evidence="1">
    <location>
        <begin position="461"/>
        <end position="495"/>
    </location>
</feature>
<proteinExistence type="predicted"/>
<protein>
    <recommendedName>
        <fullName evidence="3">HAUS augmin-like complex subunit 6 N-terminal domain-containing protein</fullName>
    </recommendedName>
</protein>
<name>A0ABP0XD56_9BRYO</name>
<evidence type="ECO:0000256" key="1">
    <source>
        <dbReference type="SAM" id="Coils"/>
    </source>
</evidence>
<dbReference type="PANTHER" id="PTHR16151">
    <property type="entry name" value="HAUS AUGMIN-LIKE COMPLEX SUBUNIT 6"/>
    <property type="match status" value="1"/>
</dbReference>
<feature type="region of interest" description="Disordered" evidence="2">
    <location>
        <begin position="10"/>
        <end position="36"/>
    </location>
</feature>
<evidence type="ECO:0000313" key="5">
    <source>
        <dbReference type="Proteomes" id="UP001497444"/>
    </source>
</evidence>
<keyword evidence="1" id="KW-0175">Coiled coil</keyword>
<dbReference type="Pfam" id="PF14661">
    <property type="entry name" value="HAUS6_N"/>
    <property type="match status" value="1"/>
</dbReference>
<evidence type="ECO:0000259" key="3">
    <source>
        <dbReference type="Pfam" id="PF14661"/>
    </source>
</evidence>
<dbReference type="InterPro" id="IPR028163">
    <property type="entry name" value="HAUS_6_N"/>
</dbReference>
<accession>A0ABP0XD56</accession>
<feature type="compositionally biased region" description="Polar residues" evidence="2">
    <location>
        <begin position="517"/>
        <end position="555"/>
    </location>
</feature>
<dbReference type="Proteomes" id="UP001497444">
    <property type="component" value="Chromosome 8"/>
</dbReference>
<sequence length="635" mass="70352">MMDELLALVREKQKEKERQKERDKEREVEKEKEKEKEEEMEAALYVNCLLLGLDPSILASGGGGVISNGSRLRAGLFRHPNPRVGEALLHFLLCALRGPYLSSKDFAGVWPIFDAAQSRDFRKIVQGLINELEAQGALPRSNSRVSSLATCCGQRFVELLWQLSALALREVHQRVFPADVAAIPLPAPLAEIMLENSHATALLGVTKARIALERRKFLQGAATAVQRQGIWSSLAHDMTAEYRSLCSEEAYLDQELEKLHQEMKEDGKFRERSKGNMARARADMAPVQVKSIPVDRASQLWESLLAHTEQNAKHASGPIQDLISHQEHRYRIDGAALRAAMMDCDSKSLHADMSLDDANHKLIQGEEEGGLKHSHSSERTTEGLLTIEETHSTSDNNTTAKDIAHLDVAQVLQSWTSALQQIHKQIVSLARVNDGSSAPQLLKNLMEGEENSYIHALHGTLAENRQRLVNIEVLMEHLKETMAGMKEVISTLQKQVYSPDVISDSNAAESPLCGPFSPSQASISTRGEQLTPCSHSSSLVTKRSSQGAGNANPKTGGQAPLRTNYEVGCEPFILLIHLQREGPPRLDTSSHAHTYHGKNIFPSTHRKKKTQPTSAMESQLFFHAVFGWDARTGQL</sequence>
<feature type="domain" description="HAUS augmin-like complex subunit 6 N-terminal" evidence="3">
    <location>
        <begin position="44"/>
        <end position="266"/>
    </location>
</feature>